<keyword evidence="2" id="KW-1185">Reference proteome</keyword>
<evidence type="ECO:0000313" key="2">
    <source>
        <dbReference type="Proteomes" id="UP001163603"/>
    </source>
</evidence>
<protein>
    <submittedName>
        <fullName evidence="1">Uncharacterized protein</fullName>
    </submittedName>
</protein>
<reference evidence="2" key="1">
    <citation type="journal article" date="2023" name="G3 (Bethesda)">
        <title>Genome assembly and association tests identify interacting loci associated with vigor, precocity, and sex in interspecific pistachio rootstocks.</title>
        <authorList>
            <person name="Palmer W."/>
            <person name="Jacygrad E."/>
            <person name="Sagayaradj S."/>
            <person name="Cavanaugh K."/>
            <person name="Han R."/>
            <person name="Bertier L."/>
            <person name="Beede B."/>
            <person name="Kafkas S."/>
            <person name="Golino D."/>
            <person name="Preece J."/>
            <person name="Michelmore R."/>
        </authorList>
    </citation>
    <scope>NUCLEOTIDE SEQUENCE [LARGE SCALE GENOMIC DNA]</scope>
</reference>
<name>A0ACC0XGN3_9ROSI</name>
<dbReference type="EMBL" id="CM047747">
    <property type="protein sequence ID" value="KAJ0017402.1"/>
    <property type="molecule type" value="Genomic_DNA"/>
</dbReference>
<organism evidence="1 2">
    <name type="scientific">Pistacia integerrima</name>
    <dbReference type="NCBI Taxonomy" id="434235"/>
    <lineage>
        <taxon>Eukaryota</taxon>
        <taxon>Viridiplantae</taxon>
        <taxon>Streptophyta</taxon>
        <taxon>Embryophyta</taxon>
        <taxon>Tracheophyta</taxon>
        <taxon>Spermatophyta</taxon>
        <taxon>Magnoliopsida</taxon>
        <taxon>eudicotyledons</taxon>
        <taxon>Gunneridae</taxon>
        <taxon>Pentapetalae</taxon>
        <taxon>rosids</taxon>
        <taxon>malvids</taxon>
        <taxon>Sapindales</taxon>
        <taxon>Anacardiaceae</taxon>
        <taxon>Pistacia</taxon>
    </lineage>
</organism>
<gene>
    <name evidence="1" type="ORF">Pint_10203</name>
</gene>
<proteinExistence type="predicted"/>
<accession>A0ACC0XGN3</accession>
<evidence type="ECO:0000313" key="1">
    <source>
        <dbReference type="EMBL" id="KAJ0017402.1"/>
    </source>
</evidence>
<dbReference type="Proteomes" id="UP001163603">
    <property type="component" value="Chromosome 12"/>
</dbReference>
<comment type="caution">
    <text evidence="1">The sequence shown here is derived from an EMBL/GenBank/DDBJ whole genome shotgun (WGS) entry which is preliminary data.</text>
</comment>
<sequence length="227" mass="25031">MYDITFTAYDGFRCLKQLKILDLSYNYFNDTLLPYLNNLTSLTTLNLGGNNMGEGLKSVKQAYDGFKCLKQLKILDLSYNYFNATLLPHLNNLTSLTTLNLGGNNMGEGLKSVKQGLANLTNLKVLNLHRNQINNSLSNLGLKMLRNLEELDLSDNGMSGSLTLLGLANLTNLKSLDLSDNQINTSLASLGLQNLKNLEELNMAYNGMSGSLTSLGNINGNRYLSKF</sequence>